<dbReference type="InParanoid" id="D7DTW6"/>
<dbReference type="InterPro" id="IPR036388">
    <property type="entry name" value="WH-like_DNA-bd_sf"/>
</dbReference>
<dbReference type="Proteomes" id="UP000007722">
    <property type="component" value="Chromosome"/>
</dbReference>
<evidence type="ECO:0000259" key="1">
    <source>
        <dbReference type="Pfam" id="PF01978"/>
    </source>
</evidence>
<gene>
    <name evidence="2" type="ordered locus">Mvol_0919</name>
</gene>
<accession>D7DTW6</accession>
<dbReference type="HOGENOM" id="CLU_082928_1_0_2"/>
<dbReference type="KEGG" id="mvo:Mvol_0919"/>
<dbReference type="SUPFAM" id="SSF46785">
    <property type="entry name" value="Winged helix' DNA-binding domain"/>
    <property type="match status" value="1"/>
</dbReference>
<dbReference type="Pfam" id="PF01978">
    <property type="entry name" value="TrmB"/>
    <property type="match status" value="1"/>
</dbReference>
<evidence type="ECO:0000313" key="2">
    <source>
        <dbReference type="EMBL" id="ADI36576.1"/>
    </source>
</evidence>
<dbReference type="EMBL" id="CP002057">
    <property type="protein sequence ID" value="ADI36576.1"/>
    <property type="molecule type" value="Genomic_DNA"/>
</dbReference>
<keyword evidence="3" id="KW-1185">Reference proteome</keyword>
<dbReference type="InterPro" id="IPR002831">
    <property type="entry name" value="Tscrpt_reg_TrmB_N"/>
</dbReference>
<reference evidence="2 3" key="1">
    <citation type="submission" date="2010-05" db="EMBL/GenBank/DDBJ databases">
        <title>Complete sequence of Methanococcus voltae A3.</title>
        <authorList>
            <consortium name="US DOE Joint Genome Institute"/>
            <person name="Lucas S."/>
            <person name="Copeland A."/>
            <person name="Lapidus A."/>
            <person name="Cheng J.-F."/>
            <person name="Bruce D."/>
            <person name="Goodwin L."/>
            <person name="Pitluck S."/>
            <person name="Lowry S."/>
            <person name="Clum A."/>
            <person name="Land M."/>
            <person name="Hauser L."/>
            <person name="Kyrpides N."/>
            <person name="Mikhailova N."/>
            <person name="Whitman W.B."/>
            <person name="Woyke T."/>
        </authorList>
    </citation>
    <scope>NUCLEOTIDE SEQUENCE [LARGE SCALE GENOMIC DNA]</scope>
    <source>
        <strain evidence="3">ATCC BAA-1334 / A3</strain>
    </source>
</reference>
<dbReference type="Gene3D" id="1.10.10.10">
    <property type="entry name" value="Winged helix-like DNA-binding domain superfamily/Winged helix DNA-binding domain"/>
    <property type="match status" value="1"/>
</dbReference>
<dbReference type="CDD" id="cd00090">
    <property type="entry name" value="HTH_ARSR"/>
    <property type="match status" value="1"/>
</dbReference>
<proteinExistence type="predicted"/>
<dbReference type="AlphaFoldDB" id="D7DTW6"/>
<feature type="domain" description="Transcription regulator TrmB N-terminal" evidence="1">
    <location>
        <begin position="24"/>
        <end position="90"/>
    </location>
</feature>
<evidence type="ECO:0000313" key="3">
    <source>
        <dbReference type="Proteomes" id="UP000007722"/>
    </source>
</evidence>
<organism evidence="2 3">
    <name type="scientific">Methanococcus voltae (strain ATCC BAA-1334 / A3)</name>
    <dbReference type="NCBI Taxonomy" id="456320"/>
    <lineage>
        <taxon>Archaea</taxon>
        <taxon>Methanobacteriati</taxon>
        <taxon>Methanobacteriota</taxon>
        <taxon>Methanomada group</taxon>
        <taxon>Methanococci</taxon>
        <taxon>Methanococcales</taxon>
        <taxon>Methanococcaceae</taxon>
        <taxon>Methanococcus</taxon>
    </lineage>
</organism>
<name>D7DTW6_METV3</name>
<dbReference type="InterPro" id="IPR036390">
    <property type="entry name" value="WH_DNA-bd_sf"/>
</dbReference>
<protein>
    <submittedName>
        <fullName evidence="2">Transcriptional regulator, TrmB</fullName>
    </submittedName>
</protein>
<dbReference type="eggNOG" id="arCOG02241">
    <property type="taxonomic scope" value="Archaea"/>
</dbReference>
<sequence length="136" mass="15461">MTQKIIENVDRILVQNISNLMASEVRAKIYIFLRKFEKSTVEEIANGTGIYPSTVRESILEMYNLGYVNREKMKKEGLGKKPYIYSAVEPSAIIQKISEKVQERLNDLVDIDERIDGKPATTNGPINIEINIDGKN</sequence>
<dbReference type="InterPro" id="IPR011991">
    <property type="entry name" value="ArsR-like_HTH"/>
</dbReference>